<protein>
    <recommendedName>
        <fullName evidence="8">MULE transposase domain-containing protein</fullName>
    </recommendedName>
</protein>
<dbReference type="Proteomes" id="UP001374579">
    <property type="component" value="Unassembled WGS sequence"/>
</dbReference>
<proteinExistence type="predicted"/>
<evidence type="ECO:0000259" key="5">
    <source>
        <dbReference type="Pfam" id="PF10551"/>
    </source>
</evidence>
<dbReference type="Pfam" id="PF10551">
    <property type="entry name" value="MULE"/>
    <property type="match status" value="1"/>
</dbReference>
<gene>
    <name evidence="6" type="ORF">V1264_011646</name>
</gene>
<accession>A0AAN9BUF7</accession>
<keyword evidence="7" id="KW-1185">Reference proteome</keyword>
<dbReference type="PANTHER" id="PTHR47160:SF10">
    <property type="entry name" value="MULE TRANSPOSASE DOMAIN-CONTAINING PROTEIN"/>
    <property type="match status" value="1"/>
</dbReference>
<keyword evidence="2" id="KW-0863">Zinc-finger</keyword>
<organism evidence="6 7">
    <name type="scientific">Littorina saxatilis</name>
    <dbReference type="NCBI Taxonomy" id="31220"/>
    <lineage>
        <taxon>Eukaryota</taxon>
        <taxon>Metazoa</taxon>
        <taxon>Spiralia</taxon>
        <taxon>Lophotrochozoa</taxon>
        <taxon>Mollusca</taxon>
        <taxon>Gastropoda</taxon>
        <taxon>Caenogastropoda</taxon>
        <taxon>Littorinimorpha</taxon>
        <taxon>Littorinoidea</taxon>
        <taxon>Littorinidae</taxon>
        <taxon>Littorina</taxon>
    </lineage>
</organism>
<name>A0AAN9BUF7_9CAEN</name>
<comment type="caution">
    <text evidence="6">The sequence shown here is derived from an EMBL/GenBank/DDBJ whole genome shotgun (WGS) entry which is preliminary data.</text>
</comment>
<evidence type="ECO:0000313" key="7">
    <source>
        <dbReference type="Proteomes" id="UP001374579"/>
    </source>
</evidence>
<evidence type="ECO:0000256" key="2">
    <source>
        <dbReference type="ARBA" id="ARBA00022771"/>
    </source>
</evidence>
<dbReference type="PANTHER" id="PTHR47160">
    <property type="entry name" value="PUTATIVE-RELATED"/>
    <property type="match status" value="1"/>
</dbReference>
<dbReference type="InterPro" id="IPR018289">
    <property type="entry name" value="MULE_transposase_dom"/>
</dbReference>
<keyword evidence="3" id="KW-0862">Zinc</keyword>
<sequence>MAETYLSKRNKEKLTVGGYAFRFDKRSSNDPELLFWRCDQKLCKARIHTRNWEVVHEIGDHQHAPNLPKVEADKALNRMKSQAHTTRDATRQILADVHDGLSQATVLSLPSKFSMTRSIQRQRQRNNLPRLPATLAELGQIPEDMKVLTDGTTFLANDSGRGADRILLFATPDGLRLLFEQKDWFADGTFKVAPGYFSQVYSIHVLYMGSTIPVVFALLPSKSRATYDRLLQALVTLRPGIAPSTLMTDFERAAVSAFDETFPGLQLTGCHFHLAQNVWRHIQDHGLATVYRDEEEFAKLMRMLPALAYLPPADVENAFETVFDPTSAFWDARAQPIIDYFEDTYIGRPRRRGPRHQPMFAVQMWNLHERTLADNAKSNNSVEGFHNAFQGLLGAHSPSLWRLIAALKKEQILVQADITRLLAGQAPAPKRRKYRDLQVRAKRIDHCAIQCWPAWLDRHNGRSGLHLHVLDHFSAFSHPGDFNVPARPLFMFSRQ</sequence>
<feature type="domain" description="MULE transposase" evidence="5">
    <location>
        <begin position="185"/>
        <end position="277"/>
    </location>
</feature>
<dbReference type="AlphaFoldDB" id="A0AAN9BUF7"/>
<keyword evidence="1" id="KW-0479">Metal-binding</keyword>
<evidence type="ECO:0000313" key="6">
    <source>
        <dbReference type="EMBL" id="KAK7112148.1"/>
    </source>
</evidence>
<evidence type="ECO:0000256" key="3">
    <source>
        <dbReference type="ARBA" id="ARBA00022833"/>
    </source>
</evidence>
<dbReference type="GO" id="GO:0008270">
    <property type="term" value="F:zinc ion binding"/>
    <property type="evidence" value="ECO:0007669"/>
    <property type="project" value="UniProtKB-KW"/>
</dbReference>
<dbReference type="Gene3D" id="2.20.25.240">
    <property type="match status" value="1"/>
</dbReference>
<dbReference type="EMBL" id="JBAMIC010000002">
    <property type="protein sequence ID" value="KAK7112148.1"/>
    <property type="molecule type" value="Genomic_DNA"/>
</dbReference>
<evidence type="ECO:0000259" key="4">
    <source>
        <dbReference type="Pfam" id="PF04500"/>
    </source>
</evidence>
<evidence type="ECO:0000256" key="1">
    <source>
        <dbReference type="ARBA" id="ARBA00022723"/>
    </source>
</evidence>
<evidence type="ECO:0008006" key="8">
    <source>
        <dbReference type="Google" id="ProtNLM"/>
    </source>
</evidence>
<dbReference type="Pfam" id="PF04500">
    <property type="entry name" value="FLYWCH"/>
    <property type="match status" value="1"/>
</dbReference>
<dbReference type="InterPro" id="IPR007588">
    <property type="entry name" value="Znf_FLYWCH"/>
</dbReference>
<feature type="domain" description="FLYWCH-type" evidence="4">
    <location>
        <begin position="5"/>
        <end position="63"/>
    </location>
</feature>
<reference evidence="6 7" key="1">
    <citation type="submission" date="2024-02" db="EMBL/GenBank/DDBJ databases">
        <title>Chromosome-scale genome assembly of the rough periwinkle Littorina saxatilis.</title>
        <authorList>
            <person name="De Jode A."/>
            <person name="Faria R."/>
            <person name="Formenti G."/>
            <person name="Sims Y."/>
            <person name="Smith T.P."/>
            <person name="Tracey A."/>
            <person name="Wood J.M.D."/>
            <person name="Zagrodzka Z.B."/>
            <person name="Johannesson K."/>
            <person name="Butlin R.K."/>
            <person name="Leder E.H."/>
        </authorList>
    </citation>
    <scope>NUCLEOTIDE SEQUENCE [LARGE SCALE GENOMIC DNA]</scope>
    <source>
        <strain evidence="6">Snail1</strain>
        <tissue evidence="6">Muscle</tissue>
    </source>
</reference>